<gene>
    <name evidence="2" type="ORF">TSOC_002831</name>
</gene>
<evidence type="ECO:0000256" key="1">
    <source>
        <dbReference type="SAM" id="MobiDB-lite"/>
    </source>
</evidence>
<dbReference type="Proteomes" id="UP000236333">
    <property type="component" value="Unassembled WGS sequence"/>
</dbReference>
<evidence type="ECO:0000313" key="2">
    <source>
        <dbReference type="EMBL" id="PNH10438.1"/>
    </source>
</evidence>
<dbReference type="AlphaFoldDB" id="A0A2J8AD47"/>
<feature type="compositionally biased region" description="Pro residues" evidence="1">
    <location>
        <begin position="151"/>
        <end position="162"/>
    </location>
</feature>
<proteinExistence type="predicted"/>
<evidence type="ECO:0000313" key="3">
    <source>
        <dbReference type="Proteomes" id="UP000236333"/>
    </source>
</evidence>
<reference evidence="2 3" key="1">
    <citation type="journal article" date="2017" name="Mol. Biol. Evol.">
        <title>The 4-celled Tetrabaena socialis nuclear genome reveals the essential components for genetic control of cell number at the origin of multicellularity in the volvocine lineage.</title>
        <authorList>
            <person name="Featherston J."/>
            <person name="Arakaki Y."/>
            <person name="Hanschen E.R."/>
            <person name="Ferris P.J."/>
            <person name="Michod R.E."/>
            <person name="Olson B.J.S.C."/>
            <person name="Nozaki H."/>
            <person name="Durand P.M."/>
        </authorList>
    </citation>
    <scope>NUCLEOTIDE SEQUENCE [LARGE SCALE GENOMIC DNA]</scope>
    <source>
        <strain evidence="2 3">NIES-571</strain>
    </source>
</reference>
<sequence length="287" mass="29344">MLLGATPVVASATAAGGVNPQERGAGPAPNHLQQNPQQPQQADKYRSGGALGCADVPHRAARLLRVRFSGLPLSLLRDCTASVWWRPPGHYDAYAVCHVQTGTVGGVPGCFGGAMAEAPSGGAVVSVRSTEGAAGSQRDEGELLLDLTGLPPLPPPPPPLPLPYIDLPSPMPPPPTASPSATPASGSASPAGPGTSGAESSEPASGGLVLTGDIKVQLFRGYLADPPADVFKGRVTQLSAWINTGFLDPGIGVLELGRREMDKLAKPLRRWRGAVGVVVEYQAVAVG</sequence>
<keyword evidence="3" id="KW-1185">Reference proteome</keyword>
<feature type="compositionally biased region" description="Low complexity" evidence="1">
    <location>
        <begin position="27"/>
        <end position="42"/>
    </location>
</feature>
<feature type="region of interest" description="Disordered" evidence="1">
    <location>
        <begin position="14"/>
        <end position="49"/>
    </location>
</feature>
<dbReference type="EMBL" id="PGGS01000056">
    <property type="protein sequence ID" value="PNH10438.1"/>
    <property type="molecule type" value="Genomic_DNA"/>
</dbReference>
<accession>A0A2J8AD47</accession>
<protein>
    <submittedName>
        <fullName evidence="2">Uncharacterized protein</fullName>
    </submittedName>
</protein>
<organism evidence="2 3">
    <name type="scientific">Tetrabaena socialis</name>
    <dbReference type="NCBI Taxonomy" id="47790"/>
    <lineage>
        <taxon>Eukaryota</taxon>
        <taxon>Viridiplantae</taxon>
        <taxon>Chlorophyta</taxon>
        <taxon>core chlorophytes</taxon>
        <taxon>Chlorophyceae</taxon>
        <taxon>CS clade</taxon>
        <taxon>Chlamydomonadales</taxon>
        <taxon>Tetrabaenaceae</taxon>
        <taxon>Tetrabaena</taxon>
    </lineage>
</organism>
<comment type="caution">
    <text evidence="2">The sequence shown here is derived from an EMBL/GenBank/DDBJ whole genome shotgun (WGS) entry which is preliminary data.</text>
</comment>
<feature type="compositionally biased region" description="Low complexity" evidence="1">
    <location>
        <begin position="178"/>
        <end position="206"/>
    </location>
</feature>
<feature type="region of interest" description="Disordered" evidence="1">
    <location>
        <begin position="146"/>
        <end position="206"/>
    </location>
</feature>
<name>A0A2J8AD47_9CHLO</name>